<dbReference type="GO" id="GO:0003677">
    <property type="term" value="F:DNA binding"/>
    <property type="evidence" value="ECO:0007669"/>
    <property type="project" value="UniProtKB-KW"/>
</dbReference>
<dbReference type="InterPro" id="IPR029016">
    <property type="entry name" value="GAF-like_dom_sf"/>
</dbReference>
<dbReference type="Gene3D" id="1.10.10.10">
    <property type="entry name" value="Winged helix-like DNA-binding domain superfamily/Winged helix DNA-binding domain"/>
    <property type="match status" value="1"/>
</dbReference>
<keyword evidence="7" id="KW-1185">Reference proteome</keyword>
<dbReference type="PANTHER" id="PTHR30136">
    <property type="entry name" value="HELIX-TURN-HELIX TRANSCRIPTIONAL REGULATOR, ICLR FAMILY"/>
    <property type="match status" value="1"/>
</dbReference>
<dbReference type="GeneID" id="69117286"/>
<sequence>MGEDTTVKSVETTFRIIEALHDRGGAGVTELASALSAPKSTVHNHLQTLEGNEYVVNDDGTYRVGSRFLELGAHARDRRAIYEVARPEVDRIAEETGELSGVVVEEHGRGVFLHRAKGDRAVHVDTYAGKRIYLHGTALGKAVLANLPEERVDAIADRHGLPALTENTVTDRGELADELAEIRETGIAFDDEERLDGLRSVAGAVTGPDGDVLGAVSVAGPTSRLRDERFREELPGVVRSAVNVIDLNVTYS</sequence>
<dbReference type="Pfam" id="PF09339">
    <property type="entry name" value="HTH_IclR"/>
    <property type="match status" value="1"/>
</dbReference>
<evidence type="ECO:0000256" key="3">
    <source>
        <dbReference type="ARBA" id="ARBA00023163"/>
    </source>
</evidence>
<evidence type="ECO:0000256" key="2">
    <source>
        <dbReference type="ARBA" id="ARBA00023125"/>
    </source>
</evidence>
<evidence type="ECO:0000259" key="5">
    <source>
        <dbReference type="PROSITE" id="PS51078"/>
    </source>
</evidence>
<proteinExistence type="predicted"/>
<dbReference type="InterPro" id="IPR050707">
    <property type="entry name" value="HTH_MetabolicPath_Reg"/>
</dbReference>
<evidence type="ECO:0000313" key="6">
    <source>
        <dbReference type="EMBL" id="MFC3476798.1"/>
    </source>
</evidence>
<dbReference type="InterPro" id="IPR011991">
    <property type="entry name" value="ArsR-like_HTH"/>
</dbReference>
<dbReference type="GO" id="GO:0006355">
    <property type="term" value="P:regulation of DNA-templated transcription"/>
    <property type="evidence" value="ECO:0007669"/>
    <property type="project" value="UniProtKB-ARBA"/>
</dbReference>
<dbReference type="AlphaFoldDB" id="A0ABD5NBY6"/>
<dbReference type="PROSITE" id="PS51078">
    <property type="entry name" value="ICLR_ED"/>
    <property type="match status" value="1"/>
</dbReference>
<feature type="domain" description="HTH iclR-type" evidence="4">
    <location>
        <begin position="7"/>
        <end position="66"/>
    </location>
</feature>
<accession>A0ABD5NBY6</accession>
<gene>
    <name evidence="6" type="ORF">ACFOKC_03570</name>
</gene>
<keyword evidence="1" id="KW-0805">Transcription regulation</keyword>
<dbReference type="EMBL" id="JBHRWN010000002">
    <property type="protein sequence ID" value="MFC3476798.1"/>
    <property type="molecule type" value="Genomic_DNA"/>
</dbReference>
<keyword evidence="3" id="KW-0804">Transcription</keyword>
<organism evidence="6 7">
    <name type="scientific">Halobacterium litoreum</name>
    <dbReference type="NCBI Taxonomy" id="2039234"/>
    <lineage>
        <taxon>Archaea</taxon>
        <taxon>Methanobacteriati</taxon>
        <taxon>Methanobacteriota</taxon>
        <taxon>Stenosarchaea group</taxon>
        <taxon>Halobacteria</taxon>
        <taxon>Halobacteriales</taxon>
        <taxon>Halobacteriaceae</taxon>
        <taxon>Halobacterium</taxon>
    </lineage>
</organism>
<reference evidence="6 7" key="1">
    <citation type="journal article" date="2019" name="Int. J. Syst. Evol. Microbiol.">
        <title>The Global Catalogue of Microorganisms (GCM) 10K type strain sequencing project: providing services to taxonomists for standard genome sequencing and annotation.</title>
        <authorList>
            <consortium name="The Broad Institute Genomics Platform"/>
            <consortium name="The Broad Institute Genome Sequencing Center for Infectious Disease"/>
            <person name="Wu L."/>
            <person name="Ma J."/>
        </authorList>
    </citation>
    <scope>NUCLEOTIDE SEQUENCE [LARGE SCALE GENOMIC DNA]</scope>
    <source>
        <strain evidence="6 7">CGMCC 1.12562</strain>
    </source>
</reference>
<dbReference type="SUPFAM" id="SSF55781">
    <property type="entry name" value="GAF domain-like"/>
    <property type="match status" value="1"/>
</dbReference>
<dbReference type="InterPro" id="IPR036390">
    <property type="entry name" value="WH_DNA-bd_sf"/>
</dbReference>
<dbReference type="SMART" id="SM00346">
    <property type="entry name" value="HTH_ICLR"/>
    <property type="match status" value="1"/>
</dbReference>
<dbReference type="Proteomes" id="UP001595660">
    <property type="component" value="Unassembled WGS sequence"/>
</dbReference>
<dbReference type="Gene3D" id="3.30.450.40">
    <property type="match status" value="1"/>
</dbReference>
<dbReference type="Pfam" id="PF01614">
    <property type="entry name" value="IclR_C"/>
    <property type="match status" value="1"/>
</dbReference>
<protein>
    <submittedName>
        <fullName evidence="6">IclR family transcriptional regulator</fullName>
    </submittedName>
</protein>
<dbReference type="PANTHER" id="PTHR30136:SF35">
    <property type="entry name" value="HTH-TYPE TRANSCRIPTIONAL REGULATOR RV1719"/>
    <property type="match status" value="1"/>
</dbReference>
<dbReference type="RefSeq" id="WP_232572061.1">
    <property type="nucleotide sequence ID" value="NZ_CP089466.1"/>
</dbReference>
<dbReference type="InterPro" id="IPR005471">
    <property type="entry name" value="Tscrpt_reg_IclR_N"/>
</dbReference>
<dbReference type="InterPro" id="IPR036388">
    <property type="entry name" value="WH-like_DNA-bd_sf"/>
</dbReference>
<evidence type="ECO:0000313" key="7">
    <source>
        <dbReference type="Proteomes" id="UP001595660"/>
    </source>
</evidence>
<dbReference type="InterPro" id="IPR014757">
    <property type="entry name" value="Tscrpt_reg_IclR_C"/>
</dbReference>
<dbReference type="PROSITE" id="PS51077">
    <property type="entry name" value="HTH_ICLR"/>
    <property type="match status" value="1"/>
</dbReference>
<dbReference type="SUPFAM" id="SSF46785">
    <property type="entry name" value="Winged helix' DNA-binding domain"/>
    <property type="match status" value="1"/>
</dbReference>
<evidence type="ECO:0000259" key="4">
    <source>
        <dbReference type="PROSITE" id="PS51077"/>
    </source>
</evidence>
<dbReference type="InterPro" id="IPR001845">
    <property type="entry name" value="HTH_ArsR_DNA-bd_dom"/>
</dbReference>
<evidence type="ECO:0000256" key="1">
    <source>
        <dbReference type="ARBA" id="ARBA00023015"/>
    </source>
</evidence>
<dbReference type="CDD" id="cd00090">
    <property type="entry name" value="HTH_ARSR"/>
    <property type="match status" value="1"/>
</dbReference>
<comment type="caution">
    <text evidence="6">The sequence shown here is derived from an EMBL/GenBank/DDBJ whole genome shotgun (WGS) entry which is preliminary data.</text>
</comment>
<dbReference type="SMART" id="SM00418">
    <property type="entry name" value="HTH_ARSR"/>
    <property type="match status" value="1"/>
</dbReference>
<keyword evidence="2" id="KW-0238">DNA-binding</keyword>
<feature type="domain" description="IclR-ED" evidence="5">
    <location>
        <begin position="67"/>
        <end position="251"/>
    </location>
</feature>
<name>A0ABD5NBY6_9EURY</name>